<name>A0ABW0Q503_9BURK</name>
<proteinExistence type="predicted"/>
<keyword evidence="3" id="KW-0408">Iron</keyword>
<keyword evidence="1" id="KW-0001">2Fe-2S</keyword>
<dbReference type="SMART" id="SM00704">
    <property type="entry name" value="ZnF_CDGSH"/>
    <property type="match status" value="2"/>
</dbReference>
<keyword evidence="4" id="KW-0411">Iron-sulfur</keyword>
<dbReference type="InterPro" id="IPR010693">
    <property type="entry name" value="Divergent_4Fe-4S_mono-cluster"/>
</dbReference>
<dbReference type="Pfam" id="PF06902">
    <property type="entry name" value="Fer4_19"/>
    <property type="match status" value="1"/>
</dbReference>
<evidence type="ECO:0000259" key="5">
    <source>
        <dbReference type="SMART" id="SM00704"/>
    </source>
</evidence>
<dbReference type="InterPro" id="IPR018967">
    <property type="entry name" value="FeS-contain_CDGSH-typ"/>
</dbReference>
<dbReference type="Proteomes" id="UP001596084">
    <property type="component" value="Unassembled WGS sequence"/>
</dbReference>
<reference evidence="7" key="1">
    <citation type="journal article" date="2019" name="Int. J. Syst. Evol. Microbiol.">
        <title>The Global Catalogue of Microorganisms (GCM) 10K type strain sequencing project: providing services to taxonomists for standard genome sequencing and annotation.</title>
        <authorList>
            <consortium name="The Broad Institute Genomics Platform"/>
            <consortium name="The Broad Institute Genome Sequencing Center for Infectious Disease"/>
            <person name="Wu L."/>
            <person name="Ma J."/>
        </authorList>
    </citation>
    <scope>NUCLEOTIDE SEQUENCE [LARGE SCALE GENOMIC DNA]</scope>
    <source>
        <strain evidence="7">CGMCC 4.7277</strain>
    </source>
</reference>
<sequence>MIPAGKDVRVVISKNGPYIVTGQVPLATQTIGVDGEGGSETWVAGEALPTPAGYQLCRCGHSSSKPFCDGTHRKIGFDGTETASREPYLTQAKVSDGPSMQLADAHKLCASARFCDPHGQVWRQVAQTDKAGVRVMFIRQVGHCPSGRLEAWDKGTDESVEPELPVSIGLVEDPQQQCSGPLWLRGGIPLISSDGFAYEVRNRVTLCRCGQSRNKPFCDGSHAAIKFRDQTW</sequence>
<accession>A0ABW0Q503</accession>
<feature type="domain" description="Iron-binding zinc finger CDGSH type" evidence="5">
    <location>
        <begin position="191"/>
        <end position="228"/>
    </location>
</feature>
<evidence type="ECO:0000313" key="6">
    <source>
        <dbReference type="EMBL" id="MFC5519753.1"/>
    </source>
</evidence>
<evidence type="ECO:0000313" key="7">
    <source>
        <dbReference type="Proteomes" id="UP001596084"/>
    </source>
</evidence>
<dbReference type="InterPro" id="IPR016548">
    <property type="entry name" value="UCP009180"/>
</dbReference>
<gene>
    <name evidence="6" type="ORF">ACFPP7_02315</name>
</gene>
<dbReference type="InterPro" id="IPR042216">
    <property type="entry name" value="MitoNEET_CISD"/>
</dbReference>
<dbReference type="PANTHER" id="PTHR46491">
    <property type="entry name" value="CDGSH IRON SULFUR DOMAIN PROTEIN HOMOLOG"/>
    <property type="match status" value="1"/>
</dbReference>
<evidence type="ECO:0000256" key="4">
    <source>
        <dbReference type="ARBA" id="ARBA00023014"/>
    </source>
</evidence>
<evidence type="ECO:0000256" key="3">
    <source>
        <dbReference type="ARBA" id="ARBA00023004"/>
    </source>
</evidence>
<dbReference type="Pfam" id="PF09360">
    <property type="entry name" value="zf-CDGSH"/>
    <property type="match status" value="2"/>
</dbReference>
<keyword evidence="7" id="KW-1185">Reference proteome</keyword>
<organism evidence="6 7">
    <name type="scientific">Polaromonas jejuensis</name>
    <dbReference type="NCBI Taxonomy" id="457502"/>
    <lineage>
        <taxon>Bacteria</taxon>
        <taxon>Pseudomonadati</taxon>
        <taxon>Pseudomonadota</taxon>
        <taxon>Betaproteobacteria</taxon>
        <taxon>Burkholderiales</taxon>
        <taxon>Comamonadaceae</taxon>
        <taxon>Polaromonas</taxon>
    </lineage>
</organism>
<dbReference type="PIRSF" id="PIRSF009180">
    <property type="entry name" value="UCP009180"/>
    <property type="match status" value="1"/>
</dbReference>
<evidence type="ECO:0000256" key="1">
    <source>
        <dbReference type="ARBA" id="ARBA00022714"/>
    </source>
</evidence>
<dbReference type="Gene3D" id="3.40.5.90">
    <property type="entry name" value="CDGSH iron-sulfur domain, mitoNEET-type"/>
    <property type="match status" value="2"/>
</dbReference>
<dbReference type="RefSeq" id="WP_068834927.1">
    <property type="nucleotide sequence ID" value="NZ_JBHSMX010000004.1"/>
</dbReference>
<dbReference type="EMBL" id="JBHSMX010000004">
    <property type="protein sequence ID" value="MFC5519753.1"/>
    <property type="molecule type" value="Genomic_DNA"/>
</dbReference>
<dbReference type="InterPro" id="IPR052950">
    <property type="entry name" value="CISD"/>
</dbReference>
<dbReference type="PANTHER" id="PTHR46491:SF3">
    <property type="entry name" value="CDGSH IRON-SULFUR DOMAIN-CONTAINING PROTEIN 3, MITOCHONDRIAL"/>
    <property type="match status" value="1"/>
</dbReference>
<feature type="domain" description="Iron-binding zinc finger CDGSH type" evidence="5">
    <location>
        <begin position="41"/>
        <end position="78"/>
    </location>
</feature>
<protein>
    <submittedName>
        <fullName evidence="6">CDGSH iron-sulfur domain-containing protein</fullName>
    </submittedName>
</protein>
<keyword evidence="2" id="KW-0479">Metal-binding</keyword>
<comment type="caution">
    <text evidence="6">The sequence shown here is derived from an EMBL/GenBank/DDBJ whole genome shotgun (WGS) entry which is preliminary data.</text>
</comment>
<evidence type="ECO:0000256" key="2">
    <source>
        <dbReference type="ARBA" id="ARBA00022723"/>
    </source>
</evidence>